<dbReference type="EMBL" id="BARV01034743">
    <property type="protein sequence ID" value="GAI50137.1"/>
    <property type="molecule type" value="Genomic_DNA"/>
</dbReference>
<protein>
    <submittedName>
        <fullName evidence="1">Uncharacterized protein</fullName>
    </submittedName>
</protein>
<name>X1P1G9_9ZZZZ</name>
<evidence type="ECO:0000313" key="1">
    <source>
        <dbReference type="EMBL" id="GAI50137.1"/>
    </source>
</evidence>
<proteinExistence type="predicted"/>
<reference evidence="1" key="1">
    <citation type="journal article" date="2014" name="Front. Microbiol.">
        <title>High frequency of phylogenetically diverse reductive dehalogenase-homologous genes in deep subseafloor sedimentary metagenomes.</title>
        <authorList>
            <person name="Kawai M."/>
            <person name="Futagami T."/>
            <person name="Toyoda A."/>
            <person name="Takaki Y."/>
            <person name="Nishi S."/>
            <person name="Hori S."/>
            <person name="Arai W."/>
            <person name="Tsubouchi T."/>
            <person name="Morono Y."/>
            <person name="Uchiyama I."/>
            <person name="Ito T."/>
            <person name="Fujiyama A."/>
            <person name="Inagaki F."/>
            <person name="Takami H."/>
        </authorList>
    </citation>
    <scope>NUCLEOTIDE SEQUENCE</scope>
    <source>
        <strain evidence="1">Expedition CK06-06</strain>
    </source>
</reference>
<comment type="caution">
    <text evidence="1">The sequence shown here is derived from an EMBL/GenBank/DDBJ whole genome shotgun (WGS) entry which is preliminary data.</text>
</comment>
<organism evidence="1">
    <name type="scientific">marine sediment metagenome</name>
    <dbReference type="NCBI Taxonomy" id="412755"/>
    <lineage>
        <taxon>unclassified sequences</taxon>
        <taxon>metagenomes</taxon>
        <taxon>ecological metagenomes</taxon>
    </lineage>
</organism>
<accession>X1P1G9</accession>
<dbReference type="AlphaFoldDB" id="X1P1G9"/>
<gene>
    <name evidence="1" type="ORF">S06H3_54341</name>
</gene>
<sequence length="88" mass="10004">MPSKKAEYERVFNELLDTNIKWANLRLEDLIQLAVLFENPEIFVKKLGVSGEVHKAESRKRLGDVVLELADTWEGPVAKALRKLVGDN</sequence>